<evidence type="ECO:0000259" key="3">
    <source>
        <dbReference type="PROSITE" id="PS50835"/>
    </source>
</evidence>
<dbReference type="InterPro" id="IPR003599">
    <property type="entry name" value="Ig_sub"/>
</dbReference>
<dbReference type="PROSITE" id="PS50835">
    <property type="entry name" value="IG_LIKE"/>
    <property type="match status" value="1"/>
</dbReference>
<reference evidence="4 5" key="1">
    <citation type="submission" date="2019-01" db="EMBL/GenBank/DDBJ databases">
        <title>Genome Assembly of Collichthys lucidus.</title>
        <authorList>
            <person name="Cai M."/>
            <person name="Xiao S."/>
        </authorList>
    </citation>
    <scope>NUCLEOTIDE SEQUENCE [LARGE SCALE GENOMIC DNA]</scope>
    <source>
        <strain evidence="4">JT15FE1705JMU</strain>
        <tissue evidence="4">Muscle</tissue>
    </source>
</reference>
<dbReference type="SUPFAM" id="SSF48726">
    <property type="entry name" value="Immunoglobulin"/>
    <property type="match status" value="1"/>
</dbReference>
<dbReference type="Pfam" id="PF07686">
    <property type="entry name" value="V-set"/>
    <property type="match status" value="1"/>
</dbReference>
<name>A0A4U5UP66_COLLU</name>
<keyword evidence="1" id="KW-1133">Transmembrane helix</keyword>
<dbReference type="InterPro" id="IPR013783">
    <property type="entry name" value="Ig-like_fold"/>
</dbReference>
<dbReference type="PANTHER" id="PTHR15193">
    <property type="entry name" value="CD83 ANTIGEN"/>
    <property type="match status" value="1"/>
</dbReference>
<dbReference type="EMBL" id="CM014087">
    <property type="protein sequence ID" value="TKS76804.1"/>
    <property type="molecule type" value="Genomic_DNA"/>
</dbReference>
<feature type="domain" description="Ig-like" evidence="3">
    <location>
        <begin position="28"/>
        <end position="118"/>
    </location>
</feature>
<sequence>MSHKVLLFKLLLVHYATQSLAEINANCNEDVTVDCPGLSSGNMNFLSLTWYKLSEKRHGIIRFSKNGMSPQNYSFIRPARFGEKYSLFLTSVTPEDSGIYECAISANVGGQNQNLQVNLKVHACVTDADLTTKANVLNATQPNRISVQAEDLPLMWTIIGYVAVAIGKMVLSLISIWAKQTPVLRLFELFIRGLRDDGGPSAEAELVKLIV</sequence>
<dbReference type="InterPro" id="IPR007110">
    <property type="entry name" value="Ig-like_dom"/>
</dbReference>
<dbReference type="AlphaFoldDB" id="A0A4U5UP66"/>
<keyword evidence="5" id="KW-1185">Reference proteome</keyword>
<accession>A0A4U5UP66</accession>
<evidence type="ECO:0000313" key="4">
    <source>
        <dbReference type="EMBL" id="TKS76804.1"/>
    </source>
</evidence>
<dbReference type="InterPro" id="IPR013106">
    <property type="entry name" value="Ig_V-set"/>
</dbReference>
<evidence type="ECO:0000313" key="5">
    <source>
        <dbReference type="Proteomes" id="UP000298787"/>
    </source>
</evidence>
<dbReference type="Gene3D" id="2.60.40.10">
    <property type="entry name" value="Immunoglobulins"/>
    <property type="match status" value="1"/>
</dbReference>
<dbReference type="SMART" id="SM00409">
    <property type="entry name" value="IG"/>
    <property type="match status" value="1"/>
</dbReference>
<feature type="transmembrane region" description="Helical" evidence="1">
    <location>
        <begin position="154"/>
        <end position="178"/>
    </location>
</feature>
<feature type="chain" id="PRO_5020586114" description="Ig-like domain-containing protein" evidence="2">
    <location>
        <begin position="22"/>
        <end position="211"/>
    </location>
</feature>
<keyword evidence="2" id="KW-0732">Signal</keyword>
<keyword evidence="1" id="KW-0812">Transmembrane</keyword>
<gene>
    <name evidence="4" type="ORF">D9C73_010894</name>
</gene>
<keyword evidence="1" id="KW-0472">Membrane</keyword>
<proteinExistence type="predicted"/>
<feature type="signal peptide" evidence="2">
    <location>
        <begin position="1"/>
        <end position="21"/>
    </location>
</feature>
<dbReference type="InterPro" id="IPR036179">
    <property type="entry name" value="Ig-like_dom_sf"/>
</dbReference>
<dbReference type="Proteomes" id="UP000298787">
    <property type="component" value="Chromosome 10"/>
</dbReference>
<dbReference type="PANTHER" id="PTHR15193:SF2">
    <property type="match status" value="1"/>
</dbReference>
<protein>
    <recommendedName>
        <fullName evidence="3">Ig-like domain-containing protein</fullName>
    </recommendedName>
</protein>
<evidence type="ECO:0000256" key="2">
    <source>
        <dbReference type="SAM" id="SignalP"/>
    </source>
</evidence>
<evidence type="ECO:0000256" key="1">
    <source>
        <dbReference type="SAM" id="Phobius"/>
    </source>
</evidence>
<organism evidence="4 5">
    <name type="scientific">Collichthys lucidus</name>
    <name type="common">Big head croaker</name>
    <name type="synonym">Sciaena lucida</name>
    <dbReference type="NCBI Taxonomy" id="240159"/>
    <lineage>
        <taxon>Eukaryota</taxon>
        <taxon>Metazoa</taxon>
        <taxon>Chordata</taxon>
        <taxon>Craniata</taxon>
        <taxon>Vertebrata</taxon>
        <taxon>Euteleostomi</taxon>
        <taxon>Actinopterygii</taxon>
        <taxon>Neopterygii</taxon>
        <taxon>Teleostei</taxon>
        <taxon>Neoteleostei</taxon>
        <taxon>Acanthomorphata</taxon>
        <taxon>Eupercaria</taxon>
        <taxon>Sciaenidae</taxon>
        <taxon>Collichthys</taxon>
    </lineage>
</organism>